<name>A0A9D1F3U8_9FIRM</name>
<organism evidence="3 4">
    <name type="scientific">Candidatus Scybalocola faecigallinarum</name>
    <dbReference type="NCBI Taxonomy" id="2840941"/>
    <lineage>
        <taxon>Bacteria</taxon>
        <taxon>Bacillati</taxon>
        <taxon>Bacillota</taxon>
        <taxon>Clostridia</taxon>
        <taxon>Lachnospirales</taxon>
        <taxon>Lachnospiraceae</taxon>
        <taxon>Lachnospiraceae incertae sedis</taxon>
        <taxon>Candidatus Scybalocola (ex Gilroy et al. 2021)</taxon>
    </lineage>
</organism>
<feature type="transmembrane region" description="Helical" evidence="1">
    <location>
        <begin position="48"/>
        <end position="70"/>
    </location>
</feature>
<evidence type="ECO:0000256" key="1">
    <source>
        <dbReference type="SAM" id="Phobius"/>
    </source>
</evidence>
<evidence type="ECO:0000313" key="3">
    <source>
        <dbReference type="EMBL" id="HIS47028.1"/>
    </source>
</evidence>
<dbReference type="EMBL" id="DVIT01000022">
    <property type="protein sequence ID" value="HIS47028.1"/>
    <property type="molecule type" value="Genomic_DNA"/>
</dbReference>
<dbReference type="Gene3D" id="1.20.120.1220">
    <property type="match status" value="1"/>
</dbReference>
<evidence type="ECO:0000313" key="4">
    <source>
        <dbReference type="Proteomes" id="UP000823927"/>
    </source>
</evidence>
<dbReference type="GO" id="GO:0004190">
    <property type="term" value="F:aspartic-type endopeptidase activity"/>
    <property type="evidence" value="ECO:0007669"/>
    <property type="project" value="InterPro"/>
</dbReference>
<protein>
    <submittedName>
        <fullName evidence="3">Prepilin peptidase</fullName>
    </submittedName>
</protein>
<feature type="transmembrane region" description="Helical" evidence="1">
    <location>
        <begin position="149"/>
        <end position="166"/>
    </location>
</feature>
<evidence type="ECO:0000259" key="2">
    <source>
        <dbReference type="Pfam" id="PF01478"/>
    </source>
</evidence>
<accession>A0A9D1F3U8</accession>
<reference evidence="3" key="2">
    <citation type="journal article" date="2021" name="PeerJ">
        <title>Extensive microbial diversity within the chicken gut microbiome revealed by metagenomics and culture.</title>
        <authorList>
            <person name="Gilroy R."/>
            <person name="Ravi A."/>
            <person name="Getino M."/>
            <person name="Pursley I."/>
            <person name="Horton D.L."/>
            <person name="Alikhan N.F."/>
            <person name="Baker D."/>
            <person name="Gharbi K."/>
            <person name="Hall N."/>
            <person name="Watson M."/>
            <person name="Adriaenssens E.M."/>
            <person name="Foster-Nyarko E."/>
            <person name="Jarju S."/>
            <person name="Secka A."/>
            <person name="Antonio M."/>
            <person name="Oren A."/>
            <person name="Chaudhuri R.R."/>
            <person name="La Ragione R."/>
            <person name="Hildebrand F."/>
            <person name="Pallen M.J."/>
        </authorList>
    </citation>
    <scope>NUCLEOTIDE SEQUENCE</scope>
    <source>
        <strain evidence="3">CHK178-757</strain>
    </source>
</reference>
<proteinExistence type="predicted"/>
<dbReference type="InterPro" id="IPR000045">
    <property type="entry name" value="Prepilin_IV_endopep_pep"/>
</dbReference>
<feature type="transmembrane region" description="Helical" evidence="1">
    <location>
        <begin position="77"/>
        <end position="110"/>
    </location>
</feature>
<dbReference type="AlphaFoldDB" id="A0A9D1F3U8"/>
<feature type="domain" description="Prepilin type IV endopeptidase peptidase" evidence="2">
    <location>
        <begin position="5"/>
        <end position="106"/>
    </location>
</feature>
<reference evidence="3" key="1">
    <citation type="submission" date="2020-10" db="EMBL/GenBank/DDBJ databases">
        <authorList>
            <person name="Gilroy R."/>
        </authorList>
    </citation>
    <scope>NUCLEOTIDE SEQUENCE</scope>
    <source>
        <strain evidence="3">CHK178-757</strain>
    </source>
</reference>
<dbReference type="Proteomes" id="UP000823927">
    <property type="component" value="Unassembled WGS sequence"/>
</dbReference>
<sequence length="170" mass="18393">MDVCLLAFLSAAVWMDFRSYKVSNTLIAAALASGLTFNLMLAGLRGAAWAMAGCLLLFILLFPLYCLSMLGAGDVKLLMAAGCFTGPAGGLFSLSAAVFIGAVFSITLMIKHRNFFQRLSFLWSYLTQIISGHCVKPYYDLKNPGRRETIHFSLCIGLAVCLYLAAGRGI</sequence>
<keyword evidence="1" id="KW-0472">Membrane</keyword>
<gene>
    <name evidence="3" type="ORF">IAB46_05620</name>
</gene>
<keyword evidence="1" id="KW-1133">Transmembrane helix</keyword>
<keyword evidence="1" id="KW-0812">Transmembrane</keyword>
<dbReference type="Pfam" id="PF01478">
    <property type="entry name" value="Peptidase_A24"/>
    <property type="match status" value="1"/>
</dbReference>
<dbReference type="GO" id="GO:0016020">
    <property type="term" value="C:membrane"/>
    <property type="evidence" value="ECO:0007669"/>
    <property type="project" value="InterPro"/>
</dbReference>
<comment type="caution">
    <text evidence="3">The sequence shown here is derived from an EMBL/GenBank/DDBJ whole genome shotgun (WGS) entry which is preliminary data.</text>
</comment>